<keyword evidence="1" id="KW-0813">Transport</keyword>
<comment type="caution">
    <text evidence="3">The sequence shown here is derived from an EMBL/GenBank/DDBJ whole genome shotgun (WGS) entry which is preliminary data.</text>
</comment>
<organism evidence="3 4">
    <name type="scientific">Anaeramoeba flamelloides</name>
    <dbReference type="NCBI Taxonomy" id="1746091"/>
    <lineage>
        <taxon>Eukaryota</taxon>
        <taxon>Metamonada</taxon>
        <taxon>Anaeramoebidae</taxon>
        <taxon>Anaeramoeba</taxon>
    </lineage>
</organism>
<keyword evidence="1" id="KW-0653">Protein transport</keyword>
<evidence type="ECO:0000313" key="3">
    <source>
        <dbReference type="EMBL" id="KAJ3447403.1"/>
    </source>
</evidence>
<keyword evidence="1" id="KW-0472">Membrane</keyword>
<comment type="similarity">
    <text evidence="1">Belongs to the small Tim family.</text>
</comment>
<reference evidence="3" key="1">
    <citation type="submission" date="2022-08" db="EMBL/GenBank/DDBJ databases">
        <title>Novel sulphate-reducing endosymbionts in the free-living metamonad Anaeramoeba.</title>
        <authorList>
            <person name="Jerlstrom-Hultqvist J."/>
            <person name="Cepicka I."/>
            <person name="Gallot-Lavallee L."/>
            <person name="Salas-Leiva D."/>
            <person name="Curtis B.A."/>
            <person name="Zahonova K."/>
            <person name="Pipaliya S."/>
            <person name="Dacks J."/>
            <person name="Roger A.J."/>
        </authorList>
    </citation>
    <scope>NUCLEOTIDE SEQUENCE</scope>
    <source>
        <strain evidence="3">Busselton2</strain>
    </source>
</reference>
<dbReference type="AlphaFoldDB" id="A0AAV8A0U2"/>
<evidence type="ECO:0000259" key="2">
    <source>
        <dbReference type="Pfam" id="PF02953"/>
    </source>
</evidence>
<feature type="domain" description="Tim10-like" evidence="2">
    <location>
        <begin position="12"/>
        <end position="71"/>
    </location>
</feature>
<keyword evidence="1" id="KW-1015">Disulfide bond</keyword>
<comment type="subcellular location">
    <subcellularLocation>
        <location evidence="1">Mitochondrion inner membrane</location>
        <topology evidence="1">Peripheral membrane protein</topology>
        <orientation evidence="1">Intermembrane side</orientation>
    </subcellularLocation>
</comment>
<comment type="function">
    <text evidence="1">Mitochondrial intermembrane chaperone that participates in the import and insertion of some multi-pass transmembrane proteins into the mitochondrial inner membrane. Also required for the transfer of beta-barrel precursors from the TOM complex to the sorting and assembly machinery (SAM complex) of the outer membrane. Acts as a chaperone-like protein that protects the hydrophobic precursors from aggregation and guide them through the mitochondrial intermembrane space.</text>
</comment>
<comment type="subunit">
    <text evidence="1">Heterohexamer.</text>
</comment>
<dbReference type="SUPFAM" id="SSF144122">
    <property type="entry name" value="Tim10-like"/>
    <property type="match status" value="1"/>
</dbReference>
<dbReference type="Proteomes" id="UP001146793">
    <property type="component" value="Unassembled WGS sequence"/>
</dbReference>
<keyword evidence="1" id="KW-0143">Chaperone</keyword>
<gene>
    <name evidence="3" type="ORF">M0812_07633</name>
</gene>
<name>A0AAV8A0U2_9EUKA</name>
<evidence type="ECO:0000256" key="1">
    <source>
        <dbReference type="RuleBase" id="RU367043"/>
    </source>
</evidence>
<dbReference type="Pfam" id="PF02953">
    <property type="entry name" value="zf-Tim10_DDP"/>
    <property type="match status" value="1"/>
</dbReference>
<sequence>MNSLTQQTTDKQEQKKLVKFFNLQFRKMMEQCHKKCITTKNKGKLGIAEKACTDRCVIKYIQTTAYVNELLNSFSQEVDQTLQIQQQQSQQK</sequence>
<keyword evidence="1" id="KW-0811">Translocation</keyword>
<proteinExistence type="inferred from homology"/>
<keyword evidence="1" id="KW-0999">Mitochondrion inner membrane</keyword>
<dbReference type="EMBL" id="JANTQA010000016">
    <property type="protein sequence ID" value="KAJ3447403.1"/>
    <property type="molecule type" value="Genomic_DNA"/>
</dbReference>
<protein>
    <recommendedName>
        <fullName evidence="1">Mitochondrial import inner membrane translocase subunit</fullName>
    </recommendedName>
</protein>
<keyword evidence="1" id="KW-0496">Mitochondrion</keyword>
<dbReference type="Gene3D" id="1.10.287.810">
    <property type="entry name" value="Mitochondrial import inner membrane translocase subunit tim13 like domains"/>
    <property type="match status" value="1"/>
</dbReference>
<dbReference type="InterPro" id="IPR004217">
    <property type="entry name" value="Tim10-like"/>
</dbReference>
<dbReference type="InterPro" id="IPR035427">
    <property type="entry name" value="Tim10-like_dom_sf"/>
</dbReference>
<evidence type="ECO:0000313" key="4">
    <source>
        <dbReference type="Proteomes" id="UP001146793"/>
    </source>
</evidence>
<dbReference type="GO" id="GO:0005743">
    <property type="term" value="C:mitochondrial inner membrane"/>
    <property type="evidence" value="ECO:0007669"/>
    <property type="project" value="UniProtKB-SubCell"/>
</dbReference>
<accession>A0AAV8A0U2</accession>
<dbReference type="GO" id="GO:0015031">
    <property type="term" value="P:protein transport"/>
    <property type="evidence" value="ECO:0007669"/>
    <property type="project" value="UniProtKB-KW"/>
</dbReference>
<comment type="domain">
    <text evidence="1">The twin CX3C motif contains 4 conserved Cys residues that form 2 disulfide bonds in the mitochondrial intermembrane space.</text>
</comment>